<dbReference type="InterPro" id="IPR023195">
    <property type="entry name" value="Nict_dMeBzImd_PRibTrfase_N"/>
</dbReference>
<evidence type="ECO:0000256" key="5">
    <source>
        <dbReference type="ARBA" id="ARBA00022573"/>
    </source>
</evidence>
<sequence>MWPASRIPFQGRGGADFVEFSQVQDPSMSHKVQPLSSLDDLRAVLRALPGPDDTARAAVIAREPTLTKPPRSLGRLEDLALWLAGWQGRHPPTMKTPRAHVFAGNHGVALWGVSAYPPEVTVQMVKNFQNGGAAINQLCIASGVALEVTPIELERPTRPFHQDAAMDEDEVIAAFNAGFTEPLDGVDCLCPGEMGIANTTSAAALSMALYGGPAETWTGPGTGVAGHALDTKIRVVAEGVALHAGAATDSLDLLRRLGGRELAAMAGSVVAARLARVPVVLDGFICCAAAACLKAFAPDALDHCVLGHVSREPGHQALVAKLGFEPLVRMDMALGEASGSTLAVPILRAACQCHAGMATFAEAGVTDRV</sequence>
<gene>
    <name evidence="10" type="primary">cobT</name>
    <name evidence="11" type="ORF">RSPPHO_01553</name>
</gene>
<protein>
    <recommendedName>
        <fullName evidence="4 10">Nicotinate-nucleotide--dimethylbenzimidazole phosphoribosyltransferase</fullName>
        <shortName evidence="10">NN:DBI PRT</shortName>
        <ecNumber evidence="3 10">2.4.2.21</ecNumber>
    </recommendedName>
    <alternativeName>
        <fullName evidence="8 10">N(1)-alpha-phosphoribosyltransferase</fullName>
    </alternativeName>
</protein>
<evidence type="ECO:0000313" key="12">
    <source>
        <dbReference type="Proteomes" id="UP000033220"/>
    </source>
</evidence>
<dbReference type="NCBIfam" id="TIGR03160">
    <property type="entry name" value="cobT_DBIPRT"/>
    <property type="match status" value="1"/>
</dbReference>
<dbReference type="HOGENOM" id="CLU_002982_0_1_5"/>
<evidence type="ECO:0000256" key="4">
    <source>
        <dbReference type="ARBA" id="ARBA00015486"/>
    </source>
</evidence>
<reference evidence="11 12" key="1">
    <citation type="submission" date="2012-02" db="EMBL/GenBank/DDBJ databases">
        <title>Shotgun genome sequence of Phaeospirillum photometricum DSM 122.</title>
        <authorList>
            <person name="Duquesne K."/>
            <person name="Sturgis J."/>
        </authorList>
    </citation>
    <scope>NUCLEOTIDE SEQUENCE [LARGE SCALE GENOMIC DNA]</scope>
    <source>
        <strain evidence="12">DSM122</strain>
    </source>
</reference>
<dbReference type="NCBIfam" id="NF000996">
    <property type="entry name" value="PRK00105.1"/>
    <property type="match status" value="1"/>
</dbReference>
<comment type="function">
    <text evidence="10">Catalyzes the synthesis of alpha-ribazole-5'-phosphate from nicotinate mononucleotide (NAMN) and 5,6-dimethylbenzimidazole (DMB).</text>
</comment>
<keyword evidence="6 10" id="KW-0328">Glycosyltransferase</keyword>
<comment type="catalytic activity">
    <reaction evidence="9 10">
        <text>5,6-dimethylbenzimidazole + nicotinate beta-D-ribonucleotide = alpha-ribazole 5'-phosphate + nicotinate + H(+)</text>
        <dbReference type="Rhea" id="RHEA:11196"/>
        <dbReference type="ChEBI" id="CHEBI:15378"/>
        <dbReference type="ChEBI" id="CHEBI:15890"/>
        <dbReference type="ChEBI" id="CHEBI:32544"/>
        <dbReference type="ChEBI" id="CHEBI:57502"/>
        <dbReference type="ChEBI" id="CHEBI:57918"/>
        <dbReference type="EC" id="2.4.2.21"/>
    </reaction>
</comment>
<dbReference type="Proteomes" id="UP000033220">
    <property type="component" value="Chromosome DSM 122"/>
</dbReference>
<feature type="active site" description="Proton acceptor" evidence="10">
    <location>
        <position position="336"/>
    </location>
</feature>
<comment type="pathway">
    <text evidence="1 10">Nucleoside biosynthesis; alpha-ribazole biosynthesis; alpha-ribazole from 5,6-dimethylbenzimidazole: step 1/2.</text>
</comment>
<dbReference type="AlphaFoldDB" id="H6SJL4"/>
<dbReference type="InterPro" id="IPR036087">
    <property type="entry name" value="Nict_dMeBzImd_PRibTrfase_sf"/>
</dbReference>
<evidence type="ECO:0000256" key="9">
    <source>
        <dbReference type="ARBA" id="ARBA00047340"/>
    </source>
</evidence>
<dbReference type="UniPathway" id="UPA00061">
    <property type="reaction ID" value="UER00516"/>
</dbReference>
<dbReference type="Pfam" id="PF02277">
    <property type="entry name" value="DBI_PRT"/>
    <property type="match status" value="1"/>
</dbReference>
<dbReference type="HAMAP" id="MF_00230">
    <property type="entry name" value="CobT"/>
    <property type="match status" value="1"/>
</dbReference>
<evidence type="ECO:0000256" key="1">
    <source>
        <dbReference type="ARBA" id="ARBA00005049"/>
    </source>
</evidence>
<evidence type="ECO:0000313" key="11">
    <source>
        <dbReference type="EMBL" id="CCG08179.1"/>
    </source>
</evidence>
<dbReference type="EMBL" id="HE663493">
    <property type="protein sequence ID" value="CCG08179.1"/>
    <property type="molecule type" value="Genomic_DNA"/>
</dbReference>
<dbReference type="eggNOG" id="COG2038">
    <property type="taxonomic scope" value="Bacteria"/>
</dbReference>
<name>H6SJL4_PARPM</name>
<dbReference type="SUPFAM" id="SSF52733">
    <property type="entry name" value="Nicotinate mononucleotide:5,6-dimethylbenzimidazole phosphoribosyltransferase (CobT)"/>
    <property type="match status" value="1"/>
</dbReference>
<dbReference type="CDD" id="cd02439">
    <property type="entry name" value="DMB-PRT_CobT"/>
    <property type="match status" value="1"/>
</dbReference>
<comment type="similarity">
    <text evidence="2 10">Belongs to the CobT family.</text>
</comment>
<dbReference type="GO" id="GO:0008939">
    <property type="term" value="F:nicotinate-nucleotide-dimethylbenzimidazole phosphoribosyltransferase activity"/>
    <property type="evidence" value="ECO:0007669"/>
    <property type="project" value="UniProtKB-UniRule"/>
</dbReference>
<evidence type="ECO:0000256" key="8">
    <source>
        <dbReference type="ARBA" id="ARBA00030686"/>
    </source>
</evidence>
<evidence type="ECO:0000256" key="10">
    <source>
        <dbReference type="HAMAP-Rule" id="MF_00230"/>
    </source>
</evidence>
<evidence type="ECO:0000256" key="2">
    <source>
        <dbReference type="ARBA" id="ARBA00007110"/>
    </source>
</evidence>
<dbReference type="PANTHER" id="PTHR43463:SF1">
    <property type="entry name" value="NICOTINATE-NUCLEOTIDE--DIMETHYLBENZIMIDAZOLE PHOSPHORIBOSYLTRANSFERASE"/>
    <property type="match status" value="1"/>
</dbReference>
<dbReference type="PANTHER" id="PTHR43463">
    <property type="entry name" value="NICOTINATE-NUCLEOTIDE--DIMETHYLBENZIMIDAZOLE PHOSPHORIBOSYLTRANSFERASE"/>
    <property type="match status" value="1"/>
</dbReference>
<keyword evidence="5 10" id="KW-0169">Cobalamin biosynthesis</keyword>
<evidence type="ECO:0000256" key="6">
    <source>
        <dbReference type="ARBA" id="ARBA00022676"/>
    </source>
</evidence>
<keyword evidence="12" id="KW-1185">Reference proteome</keyword>
<dbReference type="InterPro" id="IPR017846">
    <property type="entry name" value="Nict_dMeBzImd_PRibTrfase_bact"/>
</dbReference>
<dbReference type="STRING" id="1150469.RSPPHO_01553"/>
<dbReference type="KEGG" id="rpm:RSPPHO_01553"/>
<dbReference type="GO" id="GO:0009236">
    <property type="term" value="P:cobalamin biosynthetic process"/>
    <property type="evidence" value="ECO:0007669"/>
    <property type="project" value="UniProtKB-UniRule"/>
</dbReference>
<proteinExistence type="inferred from homology"/>
<dbReference type="InterPro" id="IPR003200">
    <property type="entry name" value="Nict_dMeBzImd_PRibTrfase"/>
</dbReference>
<dbReference type="EC" id="2.4.2.21" evidence="3 10"/>
<dbReference type="PATRIC" id="fig|1150469.3.peg.1751"/>
<evidence type="ECO:0000256" key="7">
    <source>
        <dbReference type="ARBA" id="ARBA00022679"/>
    </source>
</evidence>
<accession>H6SJL4</accession>
<dbReference type="Gene3D" id="3.40.50.10210">
    <property type="match status" value="1"/>
</dbReference>
<dbReference type="Gene3D" id="1.10.1610.10">
    <property type="match status" value="1"/>
</dbReference>
<keyword evidence="7 10" id="KW-0808">Transferase</keyword>
<organism evidence="11 12">
    <name type="scientific">Pararhodospirillum photometricum DSM 122</name>
    <dbReference type="NCBI Taxonomy" id="1150469"/>
    <lineage>
        <taxon>Bacteria</taxon>
        <taxon>Pseudomonadati</taxon>
        <taxon>Pseudomonadota</taxon>
        <taxon>Alphaproteobacteria</taxon>
        <taxon>Rhodospirillales</taxon>
        <taxon>Rhodospirillaceae</taxon>
        <taxon>Pararhodospirillum</taxon>
    </lineage>
</organism>
<evidence type="ECO:0000256" key="3">
    <source>
        <dbReference type="ARBA" id="ARBA00011991"/>
    </source>
</evidence>